<name>A0A813LNB6_POLGL</name>
<evidence type="ECO:0000313" key="3">
    <source>
        <dbReference type="Proteomes" id="UP000626109"/>
    </source>
</evidence>
<feature type="compositionally biased region" description="Pro residues" evidence="1">
    <location>
        <begin position="64"/>
        <end position="77"/>
    </location>
</feature>
<evidence type="ECO:0008006" key="4">
    <source>
        <dbReference type="Google" id="ProtNLM"/>
    </source>
</evidence>
<reference evidence="2" key="1">
    <citation type="submission" date="2021-02" db="EMBL/GenBank/DDBJ databases">
        <authorList>
            <person name="Dougan E. K."/>
            <person name="Rhodes N."/>
            <person name="Thang M."/>
            <person name="Chan C."/>
        </authorList>
    </citation>
    <scope>NUCLEOTIDE SEQUENCE</scope>
</reference>
<dbReference type="InterPro" id="IPR036028">
    <property type="entry name" value="SH3-like_dom_sf"/>
</dbReference>
<organism evidence="2 3">
    <name type="scientific">Polarella glacialis</name>
    <name type="common">Dinoflagellate</name>
    <dbReference type="NCBI Taxonomy" id="89957"/>
    <lineage>
        <taxon>Eukaryota</taxon>
        <taxon>Sar</taxon>
        <taxon>Alveolata</taxon>
        <taxon>Dinophyceae</taxon>
        <taxon>Suessiales</taxon>
        <taxon>Suessiaceae</taxon>
        <taxon>Polarella</taxon>
    </lineage>
</organism>
<dbReference type="Gene3D" id="2.30.30.40">
    <property type="entry name" value="SH3 Domains"/>
    <property type="match status" value="1"/>
</dbReference>
<dbReference type="EMBL" id="CAJNNW010036290">
    <property type="protein sequence ID" value="CAE8733149.1"/>
    <property type="molecule type" value="Genomic_DNA"/>
</dbReference>
<sequence length="253" mass="27315">MDVDRSTREAVRRQILEMPQDPNLGNAPQRHTSRYQTRPQVYFPAGNAHPPPEPVQLPERTARPPAPQPPSPPPPSPRQTRDGELEKSLGTPPPMPTLPPTASIKPEEFTFGSRGCFGLGSSCSNSNDPPPADSPSRSTSAATPSAPSSEAKSEPPTASPWPPAEALGFGQSLGDFDGVGWEQQHRDGSHYLTLQKGVEVAVLNHKDAMEGWQYGVIQGCREPGWFPESCVPLAQGNEQGQAPFYSDSTTYEV</sequence>
<evidence type="ECO:0000313" key="2">
    <source>
        <dbReference type="EMBL" id="CAE8733149.1"/>
    </source>
</evidence>
<gene>
    <name evidence="2" type="ORF">PGLA2088_LOCUS46705</name>
</gene>
<dbReference type="AlphaFoldDB" id="A0A813LNB6"/>
<protein>
    <recommendedName>
        <fullName evidence="4">SH3 domain-containing protein</fullName>
    </recommendedName>
</protein>
<dbReference type="Proteomes" id="UP000626109">
    <property type="component" value="Unassembled WGS sequence"/>
</dbReference>
<feature type="compositionally biased region" description="Basic and acidic residues" evidence="1">
    <location>
        <begin position="1"/>
        <end position="15"/>
    </location>
</feature>
<comment type="caution">
    <text evidence="2">The sequence shown here is derived from an EMBL/GenBank/DDBJ whole genome shotgun (WGS) entry which is preliminary data.</text>
</comment>
<dbReference type="SUPFAM" id="SSF50044">
    <property type="entry name" value="SH3-domain"/>
    <property type="match status" value="1"/>
</dbReference>
<accession>A0A813LNB6</accession>
<evidence type="ECO:0000256" key="1">
    <source>
        <dbReference type="SAM" id="MobiDB-lite"/>
    </source>
</evidence>
<feature type="region of interest" description="Disordered" evidence="1">
    <location>
        <begin position="1"/>
        <end position="181"/>
    </location>
</feature>
<proteinExistence type="predicted"/>
<feature type="compositionally biased region" description="Low complexity" evidence="1">
    <location>
        <begin position="134"/>
        <end position="156"/>
    </location>
</feature>